<organism evidence="2 3">
    <name type="scientific">Eumeta variegata</name>
    <name type="common">Bagworm moth</name>
    <name type="synonym">Eumeta japonica</name>
    <dbReference type="NCBI Taxonomy" id="151549"/>
    <lineage>
        <taxon>Eukaryota</taxon>
        <taxon>Metazoa</taxon>
        <taxon>Ecdysozoa</taxon>
        <taxon>Arthropoda</taxon>
        <taxon>Hexapoda</taxon>
        <taxon>Insecta</taxon>
        <taxon>Pterygota</taxon>
        <taxon>Neoptera</taxon>
        <taxon>Endopterygota</taxon>
        <taxon>Lepidoptera</taxon>
        <taxon>Glossata</taxon>
        <taxon>Ditrysia</taxon>
        <taxon>Tineoidea</taxon>
        <taxon>Psychidae</taxon>
        <taxon>Oiketicinae</taxon>
        <taxon>Eumeta</taxon>
    </lineage>
</organism>
<dbReference type="EMBL" id="BGZK01000193">
    <property type="protein sequence ID" value="GBP27405.1"/>
    <property type="molecule type" value="Genomic_DNA"/>
</dbReference>
<proteinExistence type="predicted"/>
<accession>A0A4C1ULV6</accession>
<feature type="coiled-coil region" evidence="1">
    <location>
        <begin position="12"/>
        <end position="42"/>
    </location>
</feature>
<dbReference type="Proteomes" id="UP000299102">
    <property type="component" value="Unassembled WGS sequence"/>
</dbReference>
<name>A0A4C1ULV6_EUMVA</name>
<sequence>MLLDDTVIEDDLALLRVENDLLKELNSELKEKNNMLHKKNKDTVNQVKCQLLSDIAVLIKKLQTNKSGDITIKCKNKEDVERTTAMLRIKLINNYQVEVQTLKAPRMRILDVQNDMNLENLTEDIKNRNPVMLNALTGLYFGAIEHSVSAGRLIKFIKKPGVRARPPNSLCRFRGWSLLKFSEKRVIPVPRAGDCSETGVFIDRPQETARRGLRRDPFAGPVFFFLASLRGNF</sequence>
<keyword evidence="3" id="KW-1185">Reference proteome</keyword>
<evidence type="ECO:0000256" key="1">
    <source>
        <dbReference type="SAM" id="Coils"/>
    </source>
</evidence>
<gene>
    <name evidence="2" type="ORF">EVAR_17105_1</name>
</gene>
<evidence type="ECO:0000313" key="2">
    <source>
        <dbReference type="EMBL" id="GBP27405.1"/>
    </source>
</evidence>
<reference evidence="2 3" key="1">
    <citation type="journal article" date="2019" name="Commun. Biol.">
        <title>The bagworm genome reveals a unique fibroin gene that provides high tensile strength.</title>
        <authorList>
            <person name="Kono N."/>
            <person name="Nakamura H."/>
            <person name="Ohtoshi R."/>
            <person name="Tomita M."/>
            <person name="Numata K."/>
            <person name="Arakawa K."/>
        </authorList>
    </citation>
    <scope>NUCLEOTIDE SEQUENCE [LARGE SCALE GENOMIC DNA]</scope>
</reference>
<dbReference type="AlphaFoldDB" id="A0A4C1ULV6"/>
<keyword evidence="1" id="KW-0175">Coiled coil</keyword>
<comment type="caution">
    <text evidence="2">The sequence shown here is derived from an EMBL/GenBank/DDBJ whole genome shotgun (WGS) entry which is preliminary data.</text>
</comment>
<dbReference type="OrthoDB" id="7964316at2759"/>
<protein>
    <submittedName>
        <fullName evidence="2">Uncharacterized protein</fullName>
    </submittedName>
</protein>
<evidence type="ECO:0000313" key="3">
    <source>
        <dbReference type="Proteomes" id="UP000299102"/>
    </source>
</evidence>